<dbReference type="EMBL" id="JANRMS010000928">
    <property type="protein sequence ID" value="KAJ3532776.1"/>
    <property type="molecule type" value="Genomic_DNA"/>
</dbReference>
<name>A0ACC1S5Z8_9HYPO</name>
<reference evidence="1" key="1">
    <citation type="submission" date="2022-08" db="EMBL/GenBank/DDBJ databases">
        <title>Genome Sequence of Fusarium decemcellulare.</title>
        <authorList>
            <person name="Buettner E."/>
        </authorList>
    </citation>
    <scope>NUCLEOTIDE SEQUENCE</scope>
    <source>
        <strain evidence="1">Babe19</strain>
    </source>
</reference>
<evidence type="ECO:0000313" key="2">
    <source>
        <dbReference type="Proteomes" id="UP001148629"/>
    </source>
</evidence>
<sequence length="226" mass="25668">MCKRDRRFAIIFVIGAPGAGKGTICTHLAETYHLSHYSVGDNLRAWMRQNPSTALAADIRSKLDNQGFLTSATLNPFIYRAILDVANDDKSGVKGILIDGYPRCLEQLESFGSWPFQETSPLVSGKEMKPDIVLSLEVTEQNAKDRYLSRSRDANDSEDKFQRRFAEYERETRPAEEVYRQSGILISVDVNGTKEENNDTLTKKLQESQLWREVIEERTRGVLFLG</sequence>
<gene>
    <name evidence="1" type="ORF">NM208_g8283</name>
</gene>
<organism evidence="1 2">
    <name type="scientific">Fusarium decemcellulare</name>
    <dbReference type="NCBI Taxonomy" id="57161"/>
    <lineage>
        <taxon>Eukaryota</taxon>
        <taxon>Fungi</taxon>
        <taxon>Dikarya</taxon>
        <taxon>Ascomycota</taxon>
        <taxon>Pezizomycotina</taxon>
        <taxon>Sordariomycetes</taxon>
        <taxon>Hypocreomycetidae</taxon>
        <taxon>Hypocreales</taxon>
        <taxon>Nectriaceae</taxon>
        <taxon>Fusarium</taxon>
        <taxon>Fusarium decemcellulare species complex</taxon>
    </lineage>
</organism>
<keyword evidence="2" id="KW-1185">Reference proteome</keyword>
<evidence type="ECO:0000313" key="1">
    <source>
        <dbReference type="EMBL" id="KAJ3532776.1"/>
    </source>
</evidence>
<comment type="caution">
    <text evidence="1">The sequence shown here is derived from an EMBL/GenBank/DDBJ whole genome shotgun (WGS) entry which is preliminary data.</text>
</comment>
<proteinExistence type="predicted"/>
<protein>
    <submittedName>
        <fullName evidence="1">Uncharacterized protein</fullName>
    </submittedName>
</protein>
<dbReference type="Proteomes" id="UP001148629">
    <property type="component" value="Unassembled WGS sequence"/>
</dbReference>
<accession>A0ACC1S5Z8</accession>